<gene>
    <name evidence="3" type="ORF">JDV76_08240</name>
</gene>
<sequence>MDSTLGGSGTTGGSGEIPHRQLRDETEAELIRAVGRGQLDLGTFSELSAAVWAAENPDDIRAIVPRVAAPIPDRAGFPAPARKTITAVLGDVTRRGAWCLPRELRIHPLLGDVTLDLRETTMESNSCRITLMGLFGDCTMIIPEGVSVSVTTTTILGDIRIAETGRPRGPEIEVGGFIFGGDIKVKTLAPGQSAGSGGWFDFLR</sequence>
<dbReference type="Proteomes" id="UP000625574">
    <property type="component" value="Unassembled WGS sequence"/>
</dbReference>
<reference evidence="3 4" key="1">
    <citation type="submission" date="2020-12" db="EMBL/GenBank/DDBJ databases">
        <title>Genome public.</title>
        <authorList>
            <person name="Sun Q."/>
        </authorList>
    </citation>
    <scope>NUCLEOTIDE SEQUENCE [LARGE SCALE GENOMIC DNA]</scope>
    <source>
        <strain evidence="3 4">CCM 8864</strain>
    </source>
</reference>
<evidence type="ECO:0000313" key="3">
    <source>
        <dbReference type="EMBL" id="MBI9000954.1"/>
    </source>
</evidence>
<accession>A0ABS0VW22</accession>
<dbReference type="Pfam" id="PF09922">
    <property type="entry name" value="LiaF-like_C"/>
    <property type="match status" value="1"/>
</dbReference>
<keyword evidence="4" id="KW-1185">Reference proteome</keyword>
<evidence type="ECO:0000256" key="1">
    <source>
        <dbReference type="SAM" id="MobiDB-lite"/>
    </source>
</evidence>
<dbReference type="PANTHER" id="PTHR40763:SF5">
    <property type="entry name" value="MEMBRANE PROTEIN"/>
    <property type="match status" value="1"/>
</dbReference>
<dbReference type="PANTHER" id="PTHR40763">
    <property type="entry name" value="MEMBRANE PROTEIN-RELATED"/>
    <property type="match status" value="1"/>
</dbReference>
<dbReference type="RefSeq" id="WP_198736359.1">
    <property type="nucleotide sequence ID" value="NZ_JAEIOT010000007.1"/>
</dbReference>
<organism evidence="3 4">
    <name type="scientific">Corynebacterium marambiense</name>
    <dbReference type="NCBI Taxonomy" id="2765364"/>
    <lineage>
        <taxon>Bacteria</taxon>
        <taxon>Bacillati</taxon>
        <taxon>Actinomycetota</taxon>
        <taxon>Actinomycetes</taxon>
        <taxon>Mycobacteriales</taxon>
        <taxon>Corynebacteriaceae</taxon>
        <taxon>Corynebacterium</taxon>
    </lineage>
</organism>
<evidence type="ECO:0000313" key="4">
    <source>
        <dbReference type="Proteomes" id="UP000625574"/>
    </source>
</evidence>
<dbReference type="EMBL" id="JAEIOT010000007">
    <property type="protein sequence ID" value="MBI9000954.1"/>
    <property type="molecule type" value="Genomic_DNA"/>
</dbReference>
<name>A0ABS0VW22_9CORY</name>
<feature type="region of interest" description="Disordered" evidence="1">
    <location>
        <begin position="1"/>
        <end position="22"/>
    </location>
</feature>
<feature type="compositionally biased region" description="Gly residues" evidence="1">
    <location>
        <begin position="1"/>
        <end position="15"/>
    </location>
</feature>
<protein>
    <recommendedName>
        <fullName evidence="2">Cell wall-active antibiotics response LiaF-like C-terminal domain-containing protein</fullName>
    </recommendedName>
</protein>
<proteinExistence type="predicted"/>
<dbReference type="InterPro" id="IPR024425">
    <property type="entry name" value="LiaF-like_C"/>
</dbReference>
<comment type="caution">
    <text evidence="3">The sequence shown here is derived from an EMBL/GenBank/DDBJ whole genome shotgun (WGS) entry which is preliminary data.</text>
</comment>
<feature type="domain" description="Cell wall-active antibiotics response LiaF-like C-terminal" evidence="2">
    <location>
        <begin position="102"/>
        <end position="163"/>
    </location>
</feature>
<evidence type="ECO:0000259" key="2">
    <source>
        <dbReference type="Pfam" id="PF09922"/>
    </source>
</evidence>